<evidence type="ECO:0000256" key="5">
    <source>
        <dbReference type="ARBA" id="ARBA00022989"/>
    </source>
</evidence>
<dbReference type="PANTHER" id="PTHR43163:SF6">
    <property type="entry name" value="DIPEPTIDE TRANSPORT SYSTEM PERMEASE PROTEIN DPPB-RELATED"/>
    <property type="match status" value="1"/>
</dbReference>
<organism evidence="9 10">
    <name type="scientific">Arthrobacter terricola</name>
    <dbReference type="NCBI Taxonomy" id="2547396"/>
    <lineage>
        <taxon>Bacteria</taxon>
        <taxon>Bacillati</taxon>
        <taxon>Actinomycetota</taxon>
        <taxon>Actinomycetes</taxon>
        <taxon>Micrococcales</taxon>
        <taxon>Micrococcaceae</taxon>
        <taxon>Arthrobacter</taxon>
    </lineage>
</organism>
<dbReference type="InterPro" id="IPR045621">
    <property type="entry name" value="BPD_transp_1_N"/>
</dbReference>
<dbReference type="Proteomes" id="UP000295511">
    <property type="component" value="Unassembled WGS sequence"/>
</dbReference>
<keyword evidence="10" id="KW-1185">Reference proteome</keyword>
<protein>
    <submittedName>
        <fullName evidence="9">ABC transporter permease</fullName>
    </submittedName>
</protein>
<dbReference type="PANTHER" id="PTHR43163">
    <property type="entry name" value="DIPEPTIDE TRANSPORT SYSTEM PERMEASE PROTEIN DPPB-RELATED"/>
    <property type="match status" value="1"/>
</dbReference>
<evidence type="ECO:0000256" key="6">
    <source>
        <dbReference type="ARBA" id="ARBA00023136"/>
    </source>
</evidence>
<proteinExistence type="inferred from homology"/>
<dbReference type="EMBL" id="SMRU01000022">
    <property type="protein sequence ID" value="TDF92642.1"/>
    <property type="molecule type" value="Genomic_DNA"/>
</dbReference>
<dbReference type="GO" id="GO:0071916">
    <property type="term" value="F:dipeptide transmembrane transporter activity"/>
    <property type="evidence" value="ECO:0007669"/>
    <property type="project" value="TreeGrafter"/>
</dbReference>
<feature type="transmembrane region" description="Helical" evidence="7">
    <location>
        <begin position="12"/>
        <end position="36"/>
    </location>
</feature>
<feature type="transmembrane region" description="Helical" evidence="7">
    <location>
        <begin position="210"/>
        <end position="229"/>
    </location>
</feature>
<evidence type="ECO:0000256" key="7">
    <source>
        <dbReference type="RuleBase" id="RU363032"/>
    </source>
</evidence>
<evidence type="ECO:0000256" key="2">
    <source>
        <dbReference type="ARBA" id="ARBA00022448"/>
    </source>
</evidence>
<evidence type="ECO:0000256" key="1">
    <source>
        <dbReference type="ARBA" id="ARBA00004651"/>
    </source>
</evidence>
<dbReference type="InterPro" id="IPR000515">
    <property type="entry name" value="MetI-like"/>
</dbReference>
<evidence type="ECO:0000256" key="3">
    <source>
        <dbReference type="ARBA" id="ARBA00022475"/>
    </source>
</evidence>
<feature type="transmembrane region" description="Helical" evidence="7">
    <location>
        <begin position="308"/>
        <end position="329"/>
    </location>
</feature>
<dbReference type="InterPro" id="IPR035906">
    <property type="entry name" value="MetI-like_sf"/>
</dbReference>
<keyword evidence="4 7" id="KW-0812">Transmembrane</keyword>
<dbReference type="OrthoDB" id="3543764at2"/>
<keyword evidence="2 7" id="KW-0813">Transport</keyword>
<feature type="transmembrane region" description="Helical" evidence="7">
    <location>
        <begin position="110"/>
        <end position="131"/>
    </location>
</feature>
<dbReference type="GO" id="GO:0005886">
    <property type="term" value="C:plasma membrane"/>
    <property type="evidence" value="ECO:0007669"/>
    <property type="project" value="UniProtKB-SubCell"/>
</dbReference>
<name>A0A4R5KCR3_9MICC</name>
<dbReference type="PROSITE" id="PS50928">
    <property type="entry name" value="ABC_TM1"/>
    <property type="match status" value="1"/>
</dbReference>
<dbReference type="Gene3D" id="1.10.3720.10">
    <property type="entry name" value="MetI-like"/>
    <property type="match status" value="1"/>
</dbReference>
<sequence>MANNSPARQTAVFLVRKAVSSVITLIGLSMFVFLMVKLIPGDEARVAAGENATPAQVEAVRKSLGLDQPFFVQLLQFFGRLLHGDLGTSITTHQSVLQGIEQVMPQTIELVVLAIIIIISVVTPLATLSALRRDGATDVAIKLFVILSAAMPTFWLALLLQYLLGTQIGIVPISGRLSRQFNIPTQTGAVVVDSLLAGNPLAAWDGLQHLIVPAIVLALPFGAQLYRILRAELIQVLSREHLTVARAKGVPQRQLVWRHVLPNSIGPGITLVGIQFGAMTGAAVLVEGVFGLVGVGSYLTNAVAQKDTFAVLGGVLVIGVLVVVSNYVVDVLQLIRDPRLRAGQLG</sequence>
<keyword evidence="6 7" id="KW-0472">Membrane</keyword>
<dbReference type="Pfam" id="PF00528">
    <property type="entry name" value="BPD_transp_1"/>
    <property type="match status" value="1"/>
</dbReference>
<dbReference type="AlphaFoldDB" id="A0A4R5KCR3"/>
<feature type="transmembrane region" description="Helical" evidence="7">
    <location>
        <begin position="268"/>
        <end position="296"/>
    </location>
</feature>
<keyword evidence="3" id="KW-1003">Cell membrane</keyword>
<feature type="domain" description="ABC transmembrane type-1" evidence="8">
    <location>
        <begin position="104"/>
        <end position="333"/>
    </location>
</feature>
<evidence type="ECO:0000259" key="8">
    <source>
        <dbReference type="PROSITE" id="PS50928"/>
    </source>
</evidence>
<reference evidence="9 10" key="1">
    <citation type="submission" date="2019-03" db="EMBL/GenBank/DDBJ databases">
        <title>Whole genome sequence of Arthrobacter sp JH1-1.</title>
        <authorList>
            <person name="Trinh H.N."/>
        </authorList>
    </citation>
    <scope>NUCLEOTIDE SEQUENCE [LARGE SCALE GENOMIC DNA]</scope>
    <source>
        <strain evidence="9 10">JH1-1</strain>
    </source>
</reference>
<gene>
    <name evidence="9" type="ORF">E1809_17410</name>
</gene>
<accession>A0A4R5KCR3</accession>
<dbReference type="CDD" id="cd06261">
    <property type="entry name" value="TM_PBP2"/>
    <property type="match status" value="1"/>
</dbReference>
<feature type="transmembrane region" description="Helical" evidence="7">
    <location>
        <begin position="143"/>
        <end position="164"/>
    </location>
</feature>
<evidence type="ECO:0000313" key="9">
    <source>
        <dbReference type="EMBL" id="TDF92642.1"/>
    </source>
</evidence>
<comment type="subcellular location">
    <subcellularLocation>
        <location evidence="1 7">Cell membrane</location>
        <topology evidence="1 7">Multi-pass membrane protein</topology>
    </subcellularLocation>
</comment>
<dbReference type="SUPFAM" id="SSF161098">
    <property type="entry name" value="MetI-like"/>
    <property type="match status" value="1"/>
</dbReference>
<dbReference type="Pfam" id="PF19300">
    <property type="entry name" value="BPD_transp_1_N"/>
    <property type="match status" value="1"/>
</dbReference>
<evidence type="ECO:0000313" key="10">
    <source>
        <dbReference type="Proteomes" id="UP000295511"/>
    </source>
</evidence>
<comment type="caution">
    <text evidence="9">The sequence shown here is derived from an EMBL/GenBank/DDBJ whole genome shotgun (WGS) entry which is preliminary data.</text>
</comment>
<keyword evidence="5 7" id="KW-1133">Transmembrane helix</keyword>
<dbReference type="RefSeq" id="WP_133205510.1">
    <property type="nucleotide sequence ID" value="NZ_SMRU01000022.1"/>
</dbReference>
<evidence type="ECO:0000256" key="4">
    <source>
        <dbReference type="ARBA" id="ARBA00022692"/>
    </source>
</evidence>
<comment type="similarity">
    <text evidence="7">Belongs to the binding-protein-dependent transport system permease family.</text>
</comment>